<dbReference type="EMBL" id="JABCIY010000058">
    <property type="protein sequence ID" value="KAF7194618.1"/>
    <property type="molecule type" value="Genomic_DNA"/>
</dbReference>
<name>A0A8H6RPM6_9PEZI</name>
<feature type="transmembrane region" description="Helical" evidence="1">
    <location>
        <begin position="312"/>
        <end position="333"/>
    </location>
</feature>
<reference evidence="2" key="1">
    <citation type="submission" date="2020-04" db="EMBL/GenBank/DDBJ databases">
        <title>Draft genome resource of the tomato pathogen Pseudocercospora fuligena.</title>
        <authorList>
            <person name="Zaccaron A."/>
        </authorList>
    </citation>
    <scope>NUCLEOTIDE SEQUENCE</scope>
    <source>
        <strain evidence="2">PF001</strain>
    </source>
</reference>
<dbReference type="Proteomes" id="UP000660729">
    <property type="component" value="Unassembled WGS sequence"/>
</dbReference>
<protein>
    <submittedName>
        <fullName evidence="2">Uncharacterized protein</fullName>
    </submittedName>
</protein>
<proteinExistence type="predicted"/>
<dbReference type="AlphaFoldDB" id="A0A8H6RPM6"/>
<sequence length="444" mass="48877">MLMTNNCSNHVLKCRYTGKLITKVLIIAPVTAQDFPLGRFSNWNPFRLDALGLVTLLGADEVARAVGSLTRNALTDYLPVFGAFKVASDQIASVEPGFALYNLSDFIYVTELAPWFTRWMNMNLQHKISALEWTIESAPRRLSLASIFAILLGFLVNAGLLALACVEGDWYGIANSVSMISSVLVRAAICGEHRRDIDAVAANYRKATSAGPVPKKKFMFVTPDGKVAIGHIPISFIGAMLDNTSDPPNWTLLPSAIRSFVLGRSSRARIHASELKSAKLMPYISKLVIWSLRAVGWFAFGIQIVAIGQSYLLTQLCTVALMTMASVAAIYNIGVVEREQVGSWLTIKQCQCPFAPGSKSGRLDAYAMLQPTVEEQEWLRERDLFPGLGNKTWYARWEDKVNNWTREQAGSRAAKFLGLPQNEPPSQVKTPMDISQQAVQGAAV</sequence>
<evidence type="ECO:0000313" key="3">
    <source>
        <dbReference type="Proteomes" id="UP000660729"/>
    </source>
</evidence>
<accession>A0A8H6RPM6</accession>
<feature type="transmembrane region" description="Helical" evidence="1">
    <location>
        <begin position="142"/>
        <end position="164"/>
    </location>
</feature>
<keyword evidence="3" id="KW-1185">Reference proteome</keyword>
<organism evidence="2 3">
    <name type="scientific">Pseudocercospora fuligena</name>
    <dbReference type="NCBI Taxonomy" id="685502"/>
    <lineage>
        <taxon>Eukaryota</taxon>
        <taxon>Fungi</taxon>
        <taxon>Dikarya</taxon>
        <taxon>Ascomycota</taxon>
        <taxon>Pezizomycotina</taxon>
        <taxon>Dothideomycetes</taxon>
        <taxon>Dothideomycetidae</taxon>
        <taxon>Mycosphaerellales</taxon>
        <taxon>Mycosphaerellaceae</taxon>
        <taxon>Pseudocercospora</taxon>
    </lineage>
</organism>
<keyword evidence="1" id="KW-0472">Membrane</keyword>
<evidence type="ECO:0000256" key="1">
    <source>
        <dbReference type="SAM" id="Phobius"/>
    </source>
</evidence>
<keyword evidence="1" id="KW-0812">Transmembrane</keyword>
<feature type="transmembrane region" description="Helical" evidence="1">
    <location>
        <begin position="287"/>
        <end position="306"/>
    </location>
</feature>
<dbReference type="OrthoDB" id="5422688at2759"/>
<gene>
    <name evidence="2" type="ORF">HII31_04124</name>
</gene>
<feature type="transmembrane region" description="Helical" evidence="1">
    <location>
        <begin position="170"/>
        <end position="189"/>
    </location>
</feature>
<evidence type="ECO:0000313" key="2">
    <source>
        <dbReference type="EMBL" id="KAF7194618.1"/>
    </source>
</evidence>
<keyword evidence="1" id="KW-1133">Transmembrane helix</keyword>
<comment type="caution">
    <text evidence="2">The sequence shown here is derived from an EMBL/GenBank/DDBJ whole genome shotgun (WGS) entry which is preliminary data.</text>
</comment>